<keyword evidence="3" id="KW-1185">Reference proteome</keyword>
<evidence type="ECO:0008006" key="4">
    <source>
        <dbReference type="Google" id="ProtNLM"/>
    </source>
</evidence>
<comment type="caution">
    <text evidence="2">The sequence shown here is derived from an EMBL/GenBank/DDBJ whole genome shotgun (WGS) entry which is preliminary data.</text>
</comment>
<accession>A0ABD3IEU1</accession>
<reference evidence="2 3" key="1">
    <citation type="submission" date="2024-09" db="EMBL/GenBank/DDBJ databases">
        <title>Chromosome-scale assembly of Riccia sorocarpa.</title>
        <authorList>
            <person name="Paukszto L."/>
        </authorList>
    </citation>
    <scope>NUCLEOTIDE SEQUENCE [LARGE SCALE GENOMIC DNA]</scope>
    <source>
        <strain evidence="2">LP-2024</strain>
        <tissue evidence="2">Aerial parts of the thallus</tissue>
    </source>
</reference>
<protein>
    <recommendedName>
        <fullName evidence="4">Reverse transcriptase domain-containing protein</fullName>
    </recommendedName>
</protein>
<feature type="region of interest" description="Disordered" evidence="1">
    <location>
        <begin position="185"/>
        <end position="218"/>
    </location>
</feature>
<sequence length="218" mass="24163">MQLLRKEERAGNLIGINIPGGRPLLDRLFADDSGVSITATETNFSNLKHTIARFEKFSGARLNLTKSAVIPIALSGVPQWLTDSGCKIVQTDPRSRTYLAPMVEVPMGGAGGRQKPTMVMEVTETSTIHRGTSSEMPSFGRNLPEVWQWRRNGNTPSLDLHGSENYLDQAETSLTRDGTLYRTTNNTHRLDRRSTNHTKRQLGRASAPGKRYLSNLEG</sequence>
<name>A0ABD3IEU1_9MARC</name>
<dbReference type="EMBL" id="JBJQOH010000001">
    <property type="protein sequence ID" value="KAL3702238.1"/>
    <property type="molecule type" value="Genomic_DNA"/>
</dbReference>
<evidence type="ECO:0000313" key="2">
    <source>
        <dbReference type="EMBL" id="KAL3702238.1"/>
    </source>
</evidence>
<organism evidence="2 3">
    <name type="scientific">Riccia sorocarpa</name>
    <dbReference type="NCBI Taxonomy" id="122646"/>
    <lineage>
        <taxon>Eukaryota</taxon>
        <taxon>Viridiplantae</taxon>
        <taxon>Streptophyta</taxon>
        <taxon>Embryophyta</taxon>
        <taxon>Marchantiophyta</taxon>
        <taxon>Marchantiopsida</taxon>
        <taxon>Marchantiidae</taxon>
        <taxon>Marchantiales</taxon>
        <taxon>Ricciaceae</taxon>
        <taxon>Riccia</taxon>
    </lineage>
</organism>
<evidence type="ECO:0000313" key="3">
    <source>
        <dbReference type="Proteomes" id="UP001633002"/>
    </source>
</evidence>
<gene>
    <name evidence="2" type="ORF">R1sor_020260</name>
</gene>
<evidence type="ECO:0000256" key="1">
    <source>
        <dbReference type="SAM" id="MobiDB-lite"/>
    </source>
</evidence>
<proteinExistence type="predicted"/>
<dbReference type="AlphaFoldDB" id="A0ABD3IEU1"/>
<dbReference type="Proteomes" id="UP001633002">
    <property type="component" value="Unassembled WGS sequence"/>
</dbReference>